<accession>A0ABQ8XIK9</accession>
<dbReference type="Proteomes" id="UP001150062">
    <property type="component" value="Unassembled WGS sequence"/>
</dbReference>
<organism evidence="3 4">
    <name type="scientific">Anaeramoeba flamelloides</name>
    <dbReference type="NCBI Taxonomy" id="1746091"/>
    <lineage>
        <taxon>Eukaryota</taxon>
        <taxon>Metamonada</taxon>
        <taxon>Anaeramoebidae</taxon>
        <taxon>Anaeramoeba</taxon>
    </lineage>
</organism>
<gene>
    <name evidence="3" type="ORF">M0813_05004</name>
</gene>
<evidence type="ECO:0000313" key="4">
    <source>
        <dbReference type="Proteomes" id="UP001150062"/>
    </source>
</evidence>
<proteinExistence type="predicted"/>
<feature type="region of interest" description="Disordered" evidence="1">
    <location>
        <begin position="391"/>
        <end position="413"/>
    </location>
</feature>
<name>A0ABQ8XIK9_9EUKA</name>
<comment type="caution">
    <text evidence="3">The sequence shown here is derived from an EMBL/GenBank/DDBJ whole genome shotgun (WGS) entry which is preliminary data.</text>
</comment>
<reference evidence="3" key="1">
    <citation type="submission" date="2022-08" db="EMBL/GenBank/DDBJ databases">
        <title>Novel sulfate-reducing endosymbionts in the free-living metamonad Anaeramoeba.</title>
        <authorList>
            <person name="Jerlstrom-Hultqvist J."/>
            <person name="Cepicka I."/>
            <person name="Gallot-Lavallee L."/>
            <person name="Salas-Leiva D."/>
            <person name="Curtis B.A."/>
            <person name="Zahonova K."/>
            <person name="Pipaliya S."/>
            <person name="Dacks J."/>
            <person name="Roger A.J."/>
        </authorList>
    </citation>
    <scope>NUCLEOTIDE SEQUENCE</scope>
    <source>
        <strain evidence="3">Schooner1</strain>
    </source>
</reference>
<protein>
    <submittedName>
        <fullName evidence="3">Kelch protein</fullName>
    </submittedName>
</protein>
<dbReference type="InterPro" id="IPR011333">
    <property type="entry name" value="SKP1/BTB/POZ_sf"/>
</dbReference>
<dbReference type="PROSITE" id="PS50097">
    <property type="entry name" value="BTB"/>
    <property type="match status" value="1"/>
</dbReference>
<dbReference type="SUPFAM" id="SSF54695">
    <property type="entry name" value="POZ domain"/>
    <property type="match status" value="1"/>
</dbReference>
<dbReference type="EMBL" id="JAOAOG010000292">
    <property type="protein sequence ID" value="KAJ6232481.1"/>
    <property type="molecule type" value="Genomic_DNA"/>
</dbReference>
<dbReference type="Pfam" id="PF00651">
    <property type="entry name" value="BTB"/>
    <property type="match status" value="1"/>
</dbReference>
<dbReference type="CDD" id="cd18186">
    <property type="entry name" value="BTB_POZ_ZBTB_KLHL-like"/>
    <property type="match status" value="1"/>
</dbReference>
<sequence>MSIEEYLKKGNFQQCPYCKSVEKIFFIGCGFHVCTICSNLFCIYCCYQIKDQKEGFYHYCLFHKGKEKSKIELRNLNQIKKDLEVITVGLKSFGKILPFTIHSTLSWDAFDKLVNLQEEISMVLYGQNVSRNNTVRELGIKNGSIIKTHPQLCLNLYTSYYYFCSLSNQKRRSIQKQEFMDLLFPEETLKDFLQEKLLLKLKIKTTENEKKEEKEGQTEKLFIVHEGIVHNCSHEVFKLSQLNPFYVITESTLYKYGKHISSLNRDFIYLLKNKEMTNFKIQGIPVHSELIFCRTGVKANTINSIFEKKTIKPQQINQFLDWVYGSDWLFNEKNIQDLLNLIGSTKLRKNKEQEQNLLSQDLELLFLDLNNKNENKKKKLHDFIIEAYPNRETETETETEKTKETKETEKEKKQKNIKEIYCNKFVLLARSRLFRELFLNIEPNMHKMKDPKKLSFTSLQHFYKFLYTNNINRNGLNKNEKESLFQEFEELMDFYQFNNNCRLL</sequence>
<keyword evidence="4" id="KW-1185">Reference proteome</keyword>
<evidence type="ECO:0000259" key="2">
    <source>
        <dbReference type="PROSITE" id="PS50097"/>
    </source>
</evidence>
<evidence type="ECO:0000256" key="1">
    <source>
        <dbReference type="SAM" id="MobiDB-lite"/>
    </source>
</evidence>
<evidence type="ECO:0000313" key="3">
    <source>
        <dbReference type="EMBL" id="KAJ6232481.1"/>
    </source>
</evidence>
<dbReference type="InterPro" id="IPR000210">
    <property type="entry name" value="BTB/POZ_dom"/>
</dbReference>
<feature type="domain" description="BTB" evidence="2">
    <location>
        <begin position="418"/>
        <end position="475"/>
    </location>
</feature>
<dbReference type="Gene3D" id="3.30.710.10">
    <property type="entry name" value="Potassium Channel Kv1.1, Chain A"/>
    <property type="match status" value="1"/>
</dbReference>